<feature type="domain" description="FAR1" evidence="1">
    <location>
        <begin position="262"/>
        <end position="331"/>
    </location>
</feature>
<protein>
    <recommendedName>
        <fullName evidence="6">Protein FAR1-RELATED SEQUENCE</fullName>
    </recommendedName>
</protein>
<evidence type="ECO:0000259" key="1">
    <source>
        <dbReference type="Pfam" id="PF03101"/>
    </source>
</evidence>
<dbReference type="Gramene" id="Psat05G0392700-T1">
    <property type="protein sequence ID" value="KAI5407870.1"/>
    <property type="gene ID" value="KIW84_053927"/>
</dbReference>
<evidence type="ECO:0000259" key="2">
    <source>
        <dbReference type="Pfam" id="PF22936"/>
    </source>
</evidence>
<comment type="caution">
    <text evidence="4">The sequence shown here is derived from an EMBL/GenBank/DDBJ whole genome shotgun (WGS) entry which is preliminary data.</text>
</comment>
<dbReference type="InterPro" id="IPR058778">
    <property type="entry name" value="HTH_FAR1-11-like"/>
</dbReference>
<dbReference type="InterPro" id="IPR054722">
    <property type="entry name" value="PolX-like_BBD"/>
</dbReference>
<sequence length="454" mass="52813">MEVYLIKMKNLCDKLKFAGNLVVKPSDQTTLMWVDLQAQLLTFESRIEKLNNLTNLTLNATTNIAKKFNHKGIMFNSNNNWRGSNFRGWKGGGGRGNDKQESHSAFLASQNYVQDYDWYFDSGASNHVTHQTEKFQDLTEHHSKNSLIVGNGDKLKIMATDKYKMESVDNNRINLDLSLNIEYSVEDVSSKNGSSEIIIDRNIIDEVEEIGISEKENILISSQNIEINGFLQESSEGDTFKESNIVPFVGQIFLSEEEAFIFYKRYVYQHGFSVRKGRFIKQNGIVSKRDFFCHREGRTSLKIIEPSKEQRNRESTRCECKAHLRISLQKTHDMFPSGLSVRQLMRVIELEKNVDHGYLPFIEKDVRNLFLKAKKKVEITDVVDLLKYCEDAKKSCSKFQYAYTLDEERRLEHIFWSHAYRFDWYQEYGDVVVFDATYKVNSYEMPFGIFVGNF</sequence>
<keyword evidence="5" id="KW-1185">Reference proteome</keyword>
<organism evidence="4 5">
    <name type="scientific">Pisum sativum</name>
    <name type="common">Garden pea</name>
    <name type="synonym">Lathyrus oleraceus</name>
    <dbReference type="NCBI Taxonomy" id="3888"/>
    <lineage>
        <taxon>Eukaryota</taxon>
        <taxon>Viridiplantae</taxon>
        <taxon>Streptophyta</taxon>
        <taxon>Embryophyta</taxon>
        <taxon>Tracheophyta</taxon>
        <taxon>Spermatophyta</taxon>
        <taxon>Magnoliopsida</taxon>
        <taxon>eudicotyledons</taxon>
        <taxon>Gunneridae</taxon>
        <taxon>Pentapetalae</taxon>
        <taxon>rosids</taxon>
        <taxon>fabids</taxon>
        <taxon>Fabales</taxon>
        <taxon>Fabaceae</taxon>
        <taxon>Papilionoideae</taxon>
        <taxon>50 kb inversion clade</taxon>
        <taxon>NPAAA clade</taxon>
        <taxon>Hologalegina</taxon>
        <taxon>IRL clade</taxon>
        <taxon>Fabeae</taxon>
        <taxon>Lathyrus</taxon>
    </lineage>
</organism>
<dbReference type="EMBL" id="JAMSHJ010000005">
    <property type="protein sequence ID" value="KAI5407870.1"/>
    <property type="molecule type" value="Genomic_DNA"/>
</dbReference>
<evidence type="ECO:0000313" key="5">
    <source>
        <dbReference type="Proteomes" id="UP001058974"/>
    </source>
</evidence>
<evidence type="ECO:0000313" key="4">
    <source>
        <dbReference type="EMBL" id="KAI5407870.1"/>
    </source>
</evidence>
<dbReference type="InterPro" id="IPR004330">
    <property type="entry name" value="FAR1_DNA_bnd_dom"/>
</dbReference>
<accession>A0A9D5AJG3</accession>
<gene>
    <name evidence="4" type="ORF">KIW84_053927</name>
</gene>
<dbReference type="PANTHER" id="PTHR47718">
    <property type="entry name" value="OS01G0519700 PROTEIN"/>
    <property type="match status" value="1"/>
</dbReference>
<reference evidence="4 5" key="1">
    <citation type="journal article" date="2022" name="Nat. Genet.">
        <title>Improved pea reference genome and pan-genome highlight genomic features and evolutionary characteristics.</title>
        <authorList>
            <person name="Yang T."/>
            <person name="Liu R."/>
            <person name="Luo Y."/>
            <person name="Hu S."/>
            <person name="Wang D."/>
            <person name="Wang C."/>
            <person name="Pandey M.K."/>
            <person name="Ge S."/>
            <person name="Xu Q."/>
            <person name="Li N."/>
            <person name="Li G."/>
            <person name="Huang Y."/>
            <person name="Saxena R.K."/>
            <person name="Ji Y."/>
            <person name="Li M."/>
            <person name="Yan X."/>
            <person name="He Y."/>
            <person name="Liu Y."/>
            <person name="Wang X."/>
            <person name="Xiang C."/>
            <person name="Varshney R.K."/>
            <person name="Ding H."/>
            <person name="Gao S."/>
            <person name="Zong X."/>
        </authorList>
    </citation>
    <scope>NUCLEOTIDE SEQUENCE [LARGE SCALE GENOMIC DNA]</scope>
    <source>
        <strain evidence="4 5">cv. Zhongwan 6</strain>
    </source>
</reference>
<dbReference type="AlphaFoldDB" id="A0A9D5AJG3"/>
<feature type="domain" description="Retrovirus-related Pol polyprotein from transposon TNT 1-94-like beta-barrel" evidence="2">
    <location>
        <begin position="118"/>
        <end position="174"/>
    </location>
</feature>
<dbReference type="Pfam" id="PF22936">
    <property type="entry name" value="Pol_BBD"/>
    <property type="match status" value="1"/>
</dbReference>
<evidence type="ECO:0000259" key="3">
    <source>
        <dbReference type="Pfam" id="PF26175"/>
    </source>
</evidence>
<proteinExistence type="predicted"/>
<feature type="domain" description="FAR1-related sequence 11-like HTH-like" evidence="3">
    <location>
        <begin position="337"/>
        <end position="375"/>
    </location>
</feature>
<dbReference type="PANTHER" id="PTHR47718:SF9">
    <property type="entry name" value="PROTEIN FAR1-RELATED SEQUENCE"/>
    <property type="match status" value="1"/>
</dbReference>
<dbReference type="Proteomes" id="UP001058974">
    <property type="component" value="Chromosome 5"/>
</dbReference>
<dbReference type="Pfam" id="PF26175">
    <property type="entry name" value="HTH_FAR1"/>
    <property type="match status" value="1"/>
</dbReference>
<evidence type="ECO:0008006" key="6">
    <source>
        <dbReference type="Google" id="ProtNLM"/>
    </source>
</evidence>
<dbReference type="Pfam" id="PF03101">
    <property type="entry name" value="FAR1"/>
    <property type="match status" value="1"/>
</dbReference>
<name>A0A9D5AJG3_PEA</name>